<keyword evidence="1" id="KW-0812">Transmembrane</keyword>
<keyword evidence="1" id="KW-0472">Membrane</keyword>
<feature type="transmembrane region" description="Helical" evidence="1">
    <location>
        <begin position="255"/>
        <end position="273"/>
    </location>
</feature>
<evidence type="ECO:0000256" key="1">
    <source>
        <dbReference type="SAM" id="Phobius"/>
    </source>
</evidence>
<evidence type="ECO:0000313" key="2">
    <source>
        <dbReference type="EMBL" id="SFN32926.1"/>
    </source>
</evidence>
<organism evidence="2 3">
    <name type="scientific">Flavobacterium succinicans</name>
    <dbReference type="NCBI Taxonomy" id="29536"/>
    <lineage>
        <taxon>Bacteria</taxon>
        <taxon>Pseudomonadati</taxon>
        <taxon>Bacteroidota</taxon>
        <taxon>Flavobacteriia</taxon>
        <taxon>Flavobacteriales</taxon>
        <taxon>Flavobacteriaceae</taxon>
        <taxon>Flavobacterium</taxon>
    </lineage>
</organism>
<proteinExistence type="predicted"/>
<reference evidence="3" key="1">
    <citation type="submission" date="2016-10" db="EMBL/GenBank/DDBJ databases">
        <authorList>
            <person name="Varghese N."/>
            <person name="Submissions S."/>
        </authorList>
    </citation>
    <scope>NUCLEOTIDE SEQUENCE [LARGE SCALE GENOMIC DNA]</scope>
    <source>
        <strain evidence="3">DSM 4002</strain>
    </source>
</reference>
<name>A0A1I4Y4D6_9FLAO</name>
<gene>
    <name evidence="2" type="ORF">SAMN05444143_110110</name>
</gene>
<feature type="transmembrane region" description="Helical" evidence="1">
    <location>
        <begin position="215"/>
        <end position="235"/>
    </location>
</feature>
<dbReference type="RefSeq" id="WP_024981711.1">
    <property type="nucleotide sequence ID" value="NZ_CBCRUM010000018.1"/>
</dbReference>
<sequence length="298" mass="34776">MVPLEDRIDYLSRINESHKLTAFNNLLLAKKVVIPKDQDLNESEEIYFGIINAIQISNKVDFEKYYNKKNKSKPNKDSPAPFVNDDFLMFSFIVGVVKFEMDKDWLYSIVSIKNKNAITVTFENILNENYYSTSNLPEIVFMFLQLRDHALITNEFINFTFKKVTENIELFQSRSDFRILCSLRAYDSILRLKESPDKSELDMFKKFNGRFIKRITYLSQVIHVVLFGLLIYVVLKLPTYSPEAIVFIEQYNFGFTIFGALGLSFLGNFIPIFKNKSQESIMRLLGYPNELVKKSMGK</sequence>
<dbReference type="eggNOG" id="ENOG50341JB">
    <property type="taxonomic scope" value="Bacteria"/>
</dbReference>
<keyword evidence="1" id="KW-1133">Transmembrane helix</keyword>
<dbReference type="Proteomes" id="UP000182961">
    <property type="component" value="Unassembled WGS sequence"/>
</dbReference>
<dbReference type="EMBL" id="FOUT01000010">
    <property type="protein sequence ID" value="SFN32926.1"/>
    <property type="molecule type" value="Genomic_DNA"/>
</dbReference>
<accession>A0A1I4Y4D6</accession>
<keyword evidence="3" id="KW-1185">Reference proteome</keyword>
<protein>
    <submittedName>
        <fullName evidence="2">Uncharacterized protein</fullName>
    </submittedName>
</protein>
<evidence type="ECO:0000313" key="3">
    <source>
        <dbReference type="Proteomes" id="UP000182961"/>
    </source>
</evidence>
<dbReference type="AlphaFoldDB" id="A0A1I4Y4D6"/>